<keyword evidence="4" id="KW-0274">FAD</keyword>
<evidence type="ECO:0000256" key="3">
    <source>
        <dbReference type="ARBA" id="ARBA00022630"/>
    </source>
</evidence>
<keyword evidence="8" id="KW-1185">Reference proteome</keyword>
<dbReference type="Proteomes" id="UP000027982">
    <property type="component" value="Chromosome"/>
</dbReference>
<dbReference type="KEGG" id="fgi:OP10G_2787"/>
<evidence type="ECO:0000313" key="7">
    <source>
        <dbReference type="EMBL" id="AIE86155.1"/>
    </source>
</evidence>
<dbReference type="EMBL" id="CP007139">
    <property type="protein sequence ID" value="AIE86155.1"/>
    <property type="molecule type" value="Genomic_DNA"/>
</dbReference>
<dbReference type="GO" id="GO:0016491">
    <property type="term" value="F:oxidoreductase activity"/>
    <property type="evidence" value="ECO:0007669"/>
    <property type="project" value="UniProtKB-KW"/>
</dbReference>
<sequence>MQEGNQVIEMKITRSQDLRDRVKGAVYVPGDEGYDGARQGWNLAIVQHPLVVVDAIDAEDVQAAVRFAKNAGLPIGVMTTGHGLPRGCDKGVLILTRQMSSVAVDPKTRIAKIGGGAQFKHVFAVAQPHGLAPLSGSAPHVGVVGYTLGGGFGLMIRKHGLAIDSVRGATIVTPEGELVRATDKENTDLFWAIRGGGGAFGVIVEIEMELVPQPMVYGGATIYPAENVEEIYNAYAKWTADLPEEVSSCIQLMNLPPLPIVPEPLRGKAVININACVCGDLQNAQAHVQPMRELGQPILDMWGEFPYAESARVYNDPIDPLPATGRGVLLTEMTPQMISRLLGAIGPVERSPQVNIQLRHLGGAMARVAHDETPVGCRREAKYLIYFLGVPNPFVPAEAMREHANHVIDAIAPHTLCRGPLNFVGEGDVEAASVRAVFNQPSFERLTSIKRSIDPENRFRFSSVGLA</sequence>
<name>A0A068NTS7_FIMGI</name>
<evidence type="ECO:0000256" key="4">
    <source>
        <dbReference type="ARBA" id="ARBA00022827"/>
    </source>
</evidence>
<dbReference type="InterPro" id="IPR006094">
    <property type="entry name" value="Oxid_FAD_bind_N"/>
</dbReference>
<keyword evidence="5" id="KW-0560">Oxidoreductase</keyword>
<evidence type="ECO:0000313" key="8">
    <source>
        <dbReference type="Proteomes" id="UP000027982"/>
    </source>
</evidence>
<evidence type="ECO:0000256" key="1">
    <source>
        <dbReference type="ARBA" id="ARBA00001974"/>
    </source>
</evidence>
<dbReference type="Gene3D" id="3.30.43.10">
    <property type="entry name" value="Uridine Diphospho-n-acetylenolpyruvylglucosamine Reductase, domain 2"/>
    <property type="match status" value="1"/>
</dbReference>
<comment type="cofactor">
    <cofactor evidence="1">
        <name>FAD</name>
        <dbReference type="ChEBI" id="CHEBI:57692"/>
    </cofactor>
</comment>
<dbReference type="eggNOG" id="COG0277">
    <property type="taxonomic scope" value="Bacteria"/>
</dbReference>
<protein>
    <submittedName>
        <fullName evidence="7">FAD linked oxidase</fullName>
    </submittedName>
</protein>
<dbReference type="Gene3D" id="3.30.465.10">
    <property type="match status" value="1"/>
</dbReference>
<dbReference type="GO" id="GO:0071949">
    <property type="term" value="F:FAD binding"/>
    <property type="evidence" value="ECO:0007669"/>
    <property type="project" value="InterPro"/>
</dbReference>
<dbReference type="PANTHER" id="PTHR42973">
    <property type="entry name" value="BINDING OXIDOREDUCTASE, PUTATIVE (AFU_ORTHOLOGUE AFUA_1G17690)-RELATED"/>
    <property type="match status" value="1"/>
</dbReference>
<gene>
    <name evidence="7" type="ORF">OP10G_2787</name>
</gene>
<dbReference type="InterPro" id="IPR036318">
    <property type="entry name" value="FAD-bd_PCMH-like_sf"/>
</dbReference>
<dbReference type="Pfam" id="PF01565">
    <property type="entry name" value="FAD_binding_4"/>
    <property type="match status" value="1"/>
</dbReference>
<organism evidence="7 8">
    <name type="scientific">Fimbriimonas ginsengisoli Gsoil 348</name>
    <dbReference type="NCBI Taxonomy" id="661478"/>
    <lineage>
        <taxon>Bacteria</taxon>
        <taxon>Bacillati</taxon>
        <taxon>Armatimonadota</taxon>
        <taxon>Fimbriimonadia</taxon>
        <taxon>Fimbriimonadales</taxon>
        <taxon>Fimbriimonadaceae</taxon>
        <taxon>Fimbriimonas</taxon>
    </lineage>
</organism>
<evidence type="ECO:0000259" key="6">
    <source>
        <dbReference type="PROSITE" id="PS51387"/>
    </source>
</evidence>
<dbReference type="InterPro" id="IPR050416">
    <property type="entry name" value="FAD-linked_Oxidoreductase"/>
</dbReference>
<dbReference type="Gene3D" id="3.40.462.20">
    <property type="match status" value="1"/>
</dbReference>
<dbReference type="OrthoDB" id="545125at2"/>
<evidence type="ECO:0000256" key="5">
    <source>
        <dbReference type="ARBA" id="ARBA00023002"/>
    </source>
</evidence>
<dbReference type="HOGENOM" id="CLU_018354_10_0_0"/>
<dbReference type="PANTHER" id="PTHR42973:SF39">
    <property type="entry name" value="FAD-BINDING PCMH-TYPE DOMAIN-CONTAINING PROTEIN"/>
    <property type="match status" value="1"/>
</dbReference>
<accession>A0A068NTS7</accession>
<evidence type="ECO:0000256" key="2">
    <source>
        <dbReference type="ARBA" id="ARBA00005466"/>
    </source>
</evidence>
<dbReference type="STRING" id="661478.OP10G_2787"/>
<feature type="domain" description="FAD-binding PCMH-type" evidence="6">
    <location>
        <begin position="45"/>
        <end position="213"/>
    </location>
</feature>
<dbReference type="InterPro" id="IPR016166">
    <property type="entry name" value="FAD-bd_PCMH"/>
</dbReference>
<dbReference type="InterPro" id="IPR016167">
    <property type="entry name" value="FAD-bd_PCMH_sub1"/>
</dbReference>
<dbReference type="SUPFAM" id="SSF56176">
    <property type="entry name" value="FAD-binding/transporter-associated domain-like"/>
    <property type="match status" value="1"/>
</dbReference>
<dbReference type="AlphaFoldDB" id="A0A068NTS7"/>
<dbReference type="InterPro" id="IPR016169">
    <property type="entry name" value="FAD-bd_PCMH_sub2"/>
</dbReference>
<reference evidence="7 8" key="1">
    <citation type="journal article" date="2014" name="PLoS ONE">
        <title>The first complete genome sequence of the class fimbriimonadia in the phylum armatimonadetes.</title>
        <authorList>
            <person name="Hu Z.Y."/>
            <person name="Wang Y.Z."/>
            <person name="Im W.T."/>
            <person name="Wang S.Y."/>
            <person name="Zhao G.P."/>
            <person name="Zheng H.J."/>
            <person name="Quan Z.X."/>
        </authorList>
    </citation>
    <scope>NUCLEOTIDE SEQUENCE [LARGE SCALE GENOMIC DNA]</scope>
    <source>
        <strain evidence="7">Gsoil 348</strain>
    </source>
</reference>
<keyword evidence="3" id="KW-0285">Flavoprotein</keyword>
<proteinExistence type="inferred from homology"/>
<dbReference type="PROSITE" id="PS51387">
    <property type="entry name" value="FAD_PCMH"/>
    <property type="match status" value="1"/>
</dbReference>
<comment type="similarity">
    <text evidence="2">Belongs to the oxygen-dependent FAD-linked oxidoreductase family.</text>
</comment>